<dbReference type="Pfam" id="PF04149">
    <property type="entry name" value="DUF397"/>
    <property type="match status" value="1"/>
</dbReference>
<evidence type="ECO:0000313" key="2">
    <source>
        <dbReference type="EMBL" id="GLW65658.1"/>
    </source>
</evidence>
<proteinExistence type="predicted"/>
<dbReference type="EMBL" id="BSRZ01000010">
    <property type="protein sequence ID" value="GLW65658.1"/>
    <property type="molecule type" value="Genomic_DNA"/>
</dbReference>
<evidence type="ECO:0000259" key="1">
    <source>
        <dbReference type="Pfam" id="PF04149"/>
    </source>
</evidence>
<keyword evidence="3" id="KW-1185">Reference proteome</keyword>
<feature type="domain" description="DUF397" evidence="1">
    <location>
        <begin position="9"/>
        <end position="63"/>
    </location>
</feature>
<dbReference type="Proteomes" id="UP001165124">
    <property type="component" value="Unassembled WGS sequence"/>
</dbReference>
<sequence>MGQQQGATAHWRSSRRCGASGTCVEVARLDGGAIGVRDGVLGASGPVLRFTPDEWRAFATAIKSAAAT</sequence>
<protein>
    <recommendedName>
        <fullName evidence="1">DUF397 domain-containing protein</fullName>
    </recommendedName>
</protein>
<dbReference type="InterPro" id="IPR007278">
    <property type="entry name" value="DUF397"/>
</dbReference>
<evidence type="ECO:0000313" key="3">
    <source>
        <dbReference type="Proteomes" id="UP001165124"/>
    </source>
</evidence>
<dbReference type="AlphaFoldDB" id="A0A9W6UX22"/>
<accession>A0A9W6UX22</accession>
<organism evidence="2 3">
    <name type="scientific">Actinomadura rubrobrunea</name>
    <dbReference type="NCBI Taxonomy" id="115335"/>
    <lineage>
        <taxon>Bacteria</taxon>
        <taxon>Bacillati</taxon>
        <taxon>Actinomycetota</taxon>
        <taxon>Actinomycetes</taxon>
        <taxon>Streptosporangiales</taxon>
        <taxon>Thermomonosporaceae</taxon>
        <taxon>Actinomadura</taxon>
    </lineage>
</organism>
<gene>
    <name evidence="2" type="ORF">Arub01_39020</name>
</gene>
<comment type="caution">
    <text evidence="2">The sequence shown here is derived from an EMBL/GenBank/DDBJ whole genome shotgun (WGS) entry which is preliminary data.</text>
</comment>
<name>A0A9W6UX22_9ACTN</name>
<dbReference type="RefSeq" id="WP_067912349.1">
    <property type="nucleotide sequence ID" value="NZ_BSRZ01000010.1"/>
</dbReference>
<reference evidence="2" key="1">
    <citation type="submission" date="2023-02" db="EMBL/GenBank/DDBJ databases">
        <title>Actinomadura rubrobrunea NBRC 14622.</title>
        <authorList>
            <person name="Ichikawa N."/>
            <person name="Sato H."/>
            <person name="Tonouchi N."/>
        </authorList>
    </citation>
    <scope>NUCLEOTIDE SEQUENCE</scope>
    <source>
        <strain evidence="2">NBRC 14622</strain>
    </source>
</reference>